<keyword evidence="4" id="KW-1185">Reference proteome</keyword>
<dbReference type="KEGG" id="thes:FHQ07_12910"/>
<dbReference type="Pfam" id="PF13116">
    <property type="entry name" value="YhdP"/>
    <property type="match status" value="1"/>
</dbReference>
<protein>
    <submittedName>
        <fullName evidence="3">TIGR02099 family protein</fullName>
    </submittedName>
</protein>
<dbReference type="EMBL" id="CP040871">
    <property type="protein sequence ID" value="QDA58141.1"/>
    <property type="molecule type" value="Genomic_DNA"/>
</dbReference>
<name>A0A5B7ZSJ2_9GAMM</name>
<dbReference type="RefSeq" id="WP_139717315.1">
    <property type="nucleotide sequence ID" value="NZ_CP040871.1"/>
</dbReference>
<accession>A0A5B7ZSJ2</accession>
<feature type="domain" description="YhdP central" evidence="2">
    <location>
        <begin position="9"/>
        <end position="1263"/>
    </location>
</feature>
<dbReference type="OrthoDB" id="9762238at2"/>
<organism evidence="3 4">
    <name type="scientific">Thermomonas aquatica</name>
    <dbReference type="NCBI Taxonomy" id="2202149"/>
    <lineage>
        <taxon>Bacteria</taxon>
        <taxon>Pseudomonadati</taxon>
        <taxon>Pseudomonadota</taxon>
        <taxon>Gammaproteobacteria</taxon>
        <taxon>Lysobacterales</taxon>
        <taxon>Lysobacteraceae</taxon>
        <taxon>Thermomonas</taxon>
    </lineage>
</organism>
<dbReference type="PANTHER" id="PTHR38690:SF1">
    <property type="entry name" value="PROTEASE"/>
    <property type="match status" value="1"/>
</dbReference>
<dbReference type="PANTHER" id="PTHR38690">
    <property type="entry name" value="PROTEASE-RELATED"/>
    <property type="match status" value="1"/>
</dbReference>
<dbReference type="NCBIfam" id="TIGR02099">
    <property type="entry name" value="YhdP family protein"/>
    <property type="match status" value="1"/>
</dbReference>
<dbReference type="InterPro" id="IPR025263">
    <property type="entry name" value="YhdP_central"/>
</dbReference>
<dbReference type="InterPro" id="IPR011836">
    <property type="entry name" value="YhdP"/>
</dbReference>
<evidence type="ECO:0000313" key="4">
    <source>
        <dbReference type="Proteomes" id="UP000308149"/>
    </source>
</evidence>
<evidence type="ECO:0000256" key="1">
    <source>
        <dbReference type="SAM" id="MobiDB-lite"/>
    </source>
</evidence>
<gene>
    <name evidence="3" type="ORF">FHQ07_12910</name>
</gene>
<dbReference type="Proteomes" id="UP000308149">
    <property type="component" value="Chromosome"/>
</dbReference>
<feature type="region of interest" description="Disordered" evidence="1">
    <location>
        <begin position="1260"/>
        <end position="1283"/>
    </location>
</feature>
<sequence>MTTPLRRRLRLLRRGAWYGLAALLVLFALGNGIGSQLLPLVERHPQKIAEWLSARAQRKVAFDHVETEWTRRGPLLRLDNLRIGDGADPLRIGDAEILVAQYAGLLPGRSFTELRVRGLDLTLQRDAAGRWSVRGLPGQQQADGDPFATLERLGELQVSDARLHVSAPELQVDMSLPRIDLRMRVDGPRIRGGARAWLRKRAMPFAMALDFDRRSGDGRVYAGTRKADLRELAGIVQFAGIAPASGRGRIQAWAALKAHRVVDVHADAAMENVVLRGAPLAGGRSAPTLDFGIVNMDARWTGSIRQWQARAARLRIGEGERQQVLDGVAVAGGGQYGLRARRIDAAPLLALLALSDRVSPDLRRWLHGSAAGAVLENVDVAGARGGGLRVDALVRGLHFAPVGNSPGMRGVDAQLQGDADGLRLRFDRTAMVAFDWPAGFGVVHQFTLDGEAVLWRDGAGWTVRTPGLAIGGKELSLKARGGIGFPNDGGRPHLDIAADIGDAQVSAAHGFWIHHLMPKSTVEWLDAALQGGTLRDIHAVVAGDLDDWPFHTEAGHAGAGKFRVDARMQGGKLKFQPDWPAIEQLDGNIRFEADGFTIAGSGRLAGVPVGSFRAGIPRFGRAELSVDANAAGDAGAFLAMLRQSPLHKEHGEVMDNLRAAGPATADFHMLLPFHHDGAPQMRMQGRIDLAGATMREERWKLAFDNVRGQASYDNGGFLADKLQVRHDGAAGVLSLRAGPHVRDANQAFEAELQANAGIDDLLDKAGNLGWLKPYLDGRSAWTVAVAIPHGAAQAAPPTRLQLRSNLVGTSIDLPEPVRKPASEAMEATVDVNLPMERGEVAVELGNLLSLRSRSSGQQTGVRVQLGGSVADAPPANGLVIGGRVDRLDALDWIGVVSGDRGGASMPLRRIEVDARQLRLLGSNFADAKLILAPAARGTAVQVQGAGIAGSLLVPDQDGATVAGRFERLHWRMPAKGAPAKPVAAPPLPAAAATGAIAFDPANIPPMLFEVGELRIGDAVLGSARFRSTPVAGGMRMDEFASRGSKQRLSASGTWSGRGDAARTQLRLNVDSDDIGALLAGLGLGGQVAGGKGKLGMEANWRGGPEVLDPGAMEANIALDARDGRLLEIEPGAGRVLGLLGIAQLPRRLTLDFRDFFDKGFAFDSIKGDVRLAQGAARTDNLAIKGPAADIHVRGSADLRTQRFDQTVDVLPKSGGLLTAVGAIAGGPVGAAVGAVANAVLDKPLQGLGAKTYRVTGPWASPKVEVTSRAPAAQAKPVREPPPG</sequence>
<evidence type="ECO:0000259" key="2">
    <source>
        <dbReference type="Pfam" id="PF13116"/>
    </source>
</evidence>
<reference evidence="3 4" key="1">
    <citation type="submission" date="2019-06" db="EMBL/GenBank/DDBJ databases">
        <title>Thermomonas aquatica sp. nov., isolated from an industrial wastewater treatment plant.</title>
        <authorList>
            <person name="Jeon J.H."/>
            <person name="Park D.-S."/>
        </authorList>
    </citation>
    <scope>NUCLEOTIDE SEQUENCE [LARGE SCALE GENOMIC DNA]</scope>
    <source>
        <strain evidence="3 4">SY21</strain>
    </source>
</reference>
<evidence type="ECO:0000313" key="3">
    <source>
        <dbReference type="EMBL" id="QDA58141.1"/>
    </source>
</evidence>
<proteinExistence type="predicted"/>